<gene>
    <name evidence="1" type="ORF">APZ42_001325</name>
</gene>
<dbReference type="EMBL" id="LRGB01005947">
    <property type="protein sequence ID" value="KZS01876.1"/>
    <property type="molecule type" value="Genomic_DNA"/>
</dbReference>
<reference evidence="1 2" key="1">
    <citation type="submission" date="2016-03" db="EMBL/GenBank/DDBJ databases">
        <title>EvidentialGene: Evidence-directed Construction of Genes on Genomes.</title>
        <authorList>
            <person name="Gilbert D.G."/>
            <person name="Choi J.-H."/>
            <person name="Mockaitis K."/>
            <person name="Colbourne J."/>
            <person name="Pfrender M."/>
        </authorList>
    </citation>
    <scope>NUCLEOTIDE SEQUENCE [LARGE SCALE GENOMIC DNA]</scope>
    <source>
        <strain evidence="1 2">Xinb3</strain>
        <tissue evidence="1">Complete organism</tissue>
    </source>
</reference>
<comment type="caution">
    <text evidence="1">The sequence shown here is derived from an EMBL/GenBank/DDBJ whole genome shotgun (WGS) entry which is preliminary data.</text>
</comment>
<proteinExistence type="predicted"/>
<name>A0A164J203_9CRUS</name>
<dbReference type="AlphaFoldDB" id="A0A164J203"/>
<sequence>MSKTLATPRRTSADSFNKFPVSSMVAKDVLHFSRYGVIRSAFVSSNSTRYSNNSKTSERIVEIVELSSFLTRRQFDDVSKVSTMDKHRLVSVHSVSPRQ</sequence>
<organism evidence="1 2">
    <name type="scientific">Daphnia magna</name>
    <dbReference type="NCBI Taxonomy" id="35525"/>
    <lineage>
        <taxon>Eukaryota</taxon>
        <taxon>Metazoa</taxon>
        <taxon>Ecdysozoa</taxon>
        <taxon>Arthropoda</taxon>
        <taxon>Crustacea</taxon>
        <taxon>Branchiopoda</taxon>
        <taxon>Diplostraca</taxon>
        <taxon>Cladocera</taxon>
        <taxon>Anomopoda</taxon>
        <taxon>Daphniidae</taxon>
        <taxon>Daphnia</taxon>
    </lineage>
</organism>
<evidence type="ECO:0000313" key="2">
    <source>
        <dbReference type="Proteomes" id="UP000076858"/>
    </source>
</evidence>
<protein>
    <submittedName>
        <fullName evidence="1">Uncharacterized protein</fullName>
    </submittedName>
</protein>
<keyword evidence="2" id="KW-1185">Reference proteome</keyword>
<dbReference type="Proteomes" id="UP000076858">
    <property type="component" value="Unassembled WGS sequence"/>
</dbReference>
<accession>A0A164J203</accession>
<evidence type="ECO:0000313" key="1">
    <source>
        <dbReference type="EMBL" id="KZS01876.1"/>
    </source>
</evidence>